<accession>A0A346XZ94</accession>
<dbReference type="KEGG" id="euz:DVS28_a2862"/>
<dbReference type="RefSeq" id="WP_114592014.1">
    <property type="nucleotide sequence ID" value="NZ_CP031165.1"/>
</dbReference>
<dbReference type="OrthoDB" id="9810174at2"/>
<dbReference type="Gene3D" id="3.90.1340.10">
    <property type="entry name" value="Phage tail collar domain"/>
    <property type="match status" value="1"/>
</dbReference>
<dbReference type="AlphaFoldDB" id="A0A346XZ94"/>
<evidence type="ECO:0000259" key="2">
    <source>
        <dbReference type="Pfam" id="PF07484"/>
    </source>
</evidence>
<organism evidence="3 4">
    <name type="scientific">Euzebya pacifica</name>
    <dbReference type="NCBI Taxonomy" id="1608957"/>
    <lineage>
        <taxon>Bacteria</taxon>
        <taxon>Bacillati</taxon>
        <taxon>Actinomycetota</taxon>
        <taxon>Nitriliruptoria</taxon>
        <taxon>Euzebyales</taxon>
    </lineage>
</organism>
<feature type="compositionally biased region" description="Polar residues" evidence="1">
    <location>
        <begin position="131"/>
        <end position="141"/>
    </location>
</feature>
<reference evidence="3 4" key="1">
    <citation type="submission" date="2018-09" db="EMBL/GenBank/DDBJ databases">
        <title>Complete genome sequence of Euzebya sp. DY32-46 isolated from seawater of Pacific Ocean.</title>
        <authorList>
            <person name="Xu L."/>
            <person name="Wu Y.-H."/>
            <person name="Xu X.-W."/>
        </authorList>
    </citation>
    <scope>NUCLEOTIDE SEQUENCE [LARGE SCALE GENOMIC DNA]</scope>
    <source>
        <strain evidence="3 4">DY32-46</strain>
    </source>
</reference>
<sequence>MAEPFIAEVRAWAPNFAPRAWAFCEGQLLPISQNTALFSLLGTTYGGDGRTTFGLPDCRGRAVIGPGNGPGLSPRPLGQKGGAERVTLTAPTMPSHSHGSAVSNRTARDDDPTGELPASGRGVQQYAPAGGSTTPMDSSTNTGGGQSHENMQPFLAVRWIIALQGVFPSRN</sequence>
<dbReference type="SUPFAM" id="SSF88874">
    <property type="entry name" value="Receptor-binding domain of short tail fibre protein gp12"/>
    <property type="match status" value="1"/>
</dbReference>
<feature type="region of interest" description="Disordered" evidence="1">
    <location>
        <begin position="65"/>
        <end position="149"/>
    </location>
</feature>
<dbReference type="InterPro" id="IPR037053">
    <property type="entry name" value="Phage_tail_collar_dom_sf"/>
</dbReference>
<feature type="domain" description="Phage tail collar" evidence="2">
    <location>
        <begin position="8"/>
        <end position="62"/>
    </location>
</feature>
<dbReference type="EMBL" id="CP031165">
    <property type="protein sequence ID" value="AXV07541.1"/>
    <property type="molecule type" value="Genomic_DNA"/>
</dbReference>
<feature type="compositionally biased region" description="Polar residues" evidence="1">
    <location>
        <begin position="89"/>
        <end position="105"/>
    </location>
</feature>
<gene>
    <name evidence="3" type="ORF">DVS28_a2862</name>
</gene>
<evidence type="ECO:0000313" key="3">
    <source>
        <dbReference type="EMBL" id="AXV07541.1"/>
    </source>
</evidence>
<protein>
    <submittedName>
        <fullName evidence="3">Microcystin dependent protein</fullName>
    </submittedName>
</protein>
<dbReference type="Proteomes" id="UP000264006">
    <property type="component" value="Chromosome"/>
</dbReference>
<evidence type="ECO:0000313" key="4">
    <source>
        <dbReference type="Proteomes" id="UP000264006"/>
    </source>
</evidence>
<name>A0A346XZ94_9ACTN</name>
<dbReference type="Pfam" id="PF07484">
    <property type="entry name" value="Collar"/>
    <property type="match status" value="1"/>
</dbReference>
<dbReference type="InterPro" id="IPR011083">
    <property type="entry name" value="Phage_tail_collar_dom"/>
</dbReference>
<keyword evidence="4" id="KW-1185">Reference proteome</keyword>
<evidence type="ECO:0000256" key="1">
    <source>
        <dbReference type="SAM" id="MobiDB-lite"/>
    </source>
</evidence>
<proteinExistence type="predicted"/>